<dbReference type="InterPro" id="IPR003710">
    <property type="entry name" value="ApbA"/>
</dbReference>
<keyword evidence="2 4" id="KW-0521">NADP</keyword>
<evidence type="ECO:0000256" key="4">
    <source>
        <dbReference type="RuleBase" id="RU362068"/>
    </source>
</evidence>
<dbReference type="GO" id="GO:0005737">
    <property type="term" value="C:cytoplasm"/>
    <property type="evidence" value="ECO:0007669"/>
    <property type="project" value="TreeGrafter"/>
</dbReference>
<evidence type="ECO:0000256" key="2">
    <source>
        <dbReference type="ARBA" id="ARBA00022857"/>
    </source>
</evidence>
<dbReference type="Gene3D" id="1.10.1040.10">
    <property type="entry name" value="N-(1-d-carboxylethyl)-l-norvaline Dehydrogenase, domain 2"/>
    <property type="match status" value="1"/>
</dbReference>
<keyword evidence="3 4" id="KW-0560">Oxidoreductase</keyword>
<feature type="domain" description="Ketopantoate reductase N-terminal" evidence="5">
    <location>
        <begin position="6"/>
        <end position="154"/>
    </location>
</feature>
<evidence type="ECO:0000259" key="5">
    <source>
        <dbReference type="Pfam" id="PF02558"/>
    </source>
</evidence>
<dbReference type="InterPro" id="IPR013328">
    <property type="entry name" value="6PGD_dom2"/>
</dbReference>
<dbReference type="PANTHER" id="PTHR21708">
    <property type="entry name" value="PROBABLE 2-DEHYDROPANTOATE 2-REDUCTASE"/>
    <property type="match status" value="1"/>
</dbReference>
<evidence type="ECO:0000256" key="1">
    <source>
        <dbReference type="ARBA" id="ARBA00007870"/>
    </source>
</evidence>
<dbReference type="Proteomes" id="UP000058446">
    <property type="component" value="Chromosome"/>
</dbReference>
<dbReference type="KEGG" id="clw:CLAC_08170"/>
<reference evidence="7 8" key="1">
    <citation type="submission" date="2013-10" db="EMBL/GenBank/DDBJ databases">
        <title>Complete genome sequence of Corynebacterium lactis DSM 45799(T), isolated from raw cow milk.</title>
        <authorList>
            <person name="Ruckert C."/>
            <person name="Albersmeier A."/>
            <person name="Lipski A."/>
            <person name="Kalinowski J."/>
        </authorList>
    </citation>
    <scope>NUCLEOTIDE SEQUENCE [LARGE SCALE GENOMIC DNA]</scope>
    <source>
        <strain evidence="7 8">RW2-5</strain>
    </source>
</reference>
<keyword evidence="4" id="KW-0566">Pantothenate biosynthesis</keyword>
<comment type="function">
    <text evidence="4">Catalyzes the NADPH-dependent reduction of ketopantoate into pantoic acid.</text>
</comment>
<accession>A0A0K2H170</accession>
<evidence type="ECO:0000259" key="6">
    <source>
        <dbReference type="Pfam" id="PF08546"/>
    </source>
</evidence>
<comment type="pathway">
    <text evidence="4">Cofactor biosynthesis; (R)-pantothenate biosynthesis; (R)-pantoate from 3-methyl-2-oxobutanoate: step 2/2.</text>
</comment>
<keyword evidence="8" id="KW-1185">Reference proteome</keyword>
<feature type="domain" description="Ketopantoate reductase C-terminal" evidence="6">
    <location>
        <begin position="180"/>
        <end position="298"/>
    </location>
</feature>
<dbReference type="PATRIC" id="fig|1408189.4.peg.1638"/>
<dbReference type="InterPro" id="IPR051402">
    <property type="entry name" value="KPR-Related"/>
</dbReference>
<dbReference type="GO" id="GO:0015940">
    <property type="term" value="P:pantothenate biosynthetic process"/>
    <property type="evidence" value="ECO:0007669"/>
    <property type="project" value="UniProtKB-UniPathway"/>
</dbReference>
<comment type="similarity">
    <text evidence="1 4">Belongs to the ketopantoate reductase family.</text>
</comment>
<dbReference type="InterPro" id="IPR013752">
    <property type="entry name" value="KPA_reductase"/>
</dbReference>
<name>A0A0K2H170_9CORY</name>
<dbReference type="SUPFAM" id="SSF48179">
    <property type="entry name" value="6-phosphogluconate dehydrogenase C-terminal domain-like"/>
    <property type="match status" value="1"/>
</dbReference>
<gene>
    <name evidence="7" type="ORF">CLAC_08170</name>
</gene>
<sequence length="305" mass="32714">MATMRIGIIGAGAVGGWFGGRLAQAGSDVVFLARGETLRRLREVGLTLTDEHGRREVIPVRAAETWEELADDAAIDVVIAATKALPGADPFPSVPDGAALITTHNSVEIPYLAAERYGRDNVYPGIIRGFFIHTGPAEVEFRPGPKSLNIGTFDGRPSRIVDDMIDALGRAGLGGEHLPDIWVDVWTKAMFVANFGALGVLADSPIGYLREQMRSSLTRMFEETAAVARAHGVALPEDIVEQTLAFTDAQGPDNTSSMQRDFAAGLTNELDAQIGAIRRMGQAVGVETPMLDLVHLALEGRSSRR</sequence>
<dbReference type="NCBIfam" id="TIGR00745">
    <property type="entry name" value="apbA_panE"/>
    <property type="match status" value="1"/>
</dbReference>
<protein>
    <recommendedName>
        <fullName evidence="4">2-dehydropantoate 2-reductase</fullName>
        <ecNumber evidence="4">1.1.1.169</ecNumber>
    </recommendedName>
    <alternativeName>
        <fullName evidence="4">Ketopantoate reductase</fullName>
    </alternativeName>
</protein>
<dbReference type="SUPFAM" id="SSF51735">
    <property type="entry name" value="NAD(P)-binding Rossmann-fold domains"/>
    <property type="match status" value="1"/>
</dbReference>
<dbReference type="Pfam" id="PF02558">
    <property type="entry name" value="ApbA"/>
    <property type="match status" value="1"/>
</dbReference>
<evidence type="ECO:0000313" key="8">
    <source>
        <dbReference type="Proteomes" id="UP000058446"/>
    </source>
</evidence>
<dbReference type="UniPathway" id="UPA00028">
    <property type="reaction ID" value="UER00004"/>
</dbReference>
<evidence type="ECO:0000313" key="7">
    <source>
        <dbReference type="EMBL" id="ALA67698.1"/>
    </source>
</evidence>
<dbReference type="InterPro" id="IPR008927">
    <property type="entry name" value="6-PGluconate_DH-like_C_sf"/>
</dbReference>
<dbReference type="Pfam" id="PF08546">
    <property type="entry name" value="ApbA_C"/>
    <property type="match status" value="1"/>
</dbReference>
<dbReference type="PANTHER" id="PTHR21708:SF26">
    <property type="entry name" value="2-DEHYDROPANTOATE 2-REDUCTASE"/>
    <property type="match status" value="1"/>
</dbReference>
<dbReference type="Gene3D" id="3.40.50.720">
    <property type="entry name" value="NAD(P)-binding Rossmann-like Domain"/>
    <property type="match status" value="1"/>
</dbReference>
<evidence type="ECO:0000256" key="3">
    <source>
        <dbReference type="ARBA" id="ARBA00023002"/>
    </source>
</evidence>
<dbReference type="GO" id="GO:0008677">
    <property type="term" value="F:2-dehydropantoate 2-reductase activity"/>
    <property type="evidence" value="ECO:0007669"/>
    <property type="project" value="UniProtKB-EC"/>
</dbReference>
<dbReference type="EC" id="1.1.1.169" evidence="4"/>
<dbReference type="AlphaFoldDB" id="A0A0K2H170"/>
<dbReference type="InterPro" id="IPR013332">
    <property type="entry name" value="KPR_N"/>
</dbReference>
<dbReference type="EMBL" id="CP006841">
    <property type="protein sequence ID" value="ALA67698.1"/>
    <property type="molecule type" value="Genomic_DNA"/>
</dbReference>
<dbReference type="STRING" id="1408189.CLAC_08170"/>
<dbReference type="NCBIfam" id="NF005091">
    <property type="entry name" value="PRK06522.2-2"/>
    <property type="match status" value="1"/>
</dbReference>
<proteinExistence type="inferred from homology"/>
<comment type="catalytic activity">
    <reaction evidence="4">
        <text>(R)-pantoate + NADP(+) = 2-dehydropantoate + NADPH + H(+)</text>
        <dbReference type="Rhea" id="RHEA:16233"/>
        <dbReference type="ChEBI" id="CHEBI:11561"/>
        <dbReference type="ChEBI" id="CHEBI:15378"/>
        <dbReference type="ChEBI" id="CHEBI:15980"/>
        <dbReference type="ChEBI" id="CHEBI:57783"/>
        <dbReference type="ChEBI" id="CHEBI:58349"/>
        <dbReference type="EC" id="1.1.1.169"/>
    </reaction>
</comment>
<dbReference type="InterPro" id="IPR036291">
    <property type="entry name" value="NAD(P)-bd_dom_sf"/>
</dbReference>
<organism evidence="7 8">
    <name type="scientific">Corynebacterium lactis RW2-5</name>
    <dbReference type="NCBI Taxonomy" id="1408189"/>
    <lineage>
        <taxon>Bacteria</taxon>
        <taxon>Bacillati</taxon>
        <taxon>Actinomycetota</taxon>
        <taxon>Actinomycetes</taxon>
        <taxon>Mycobacteriales</taxon>
        <taxon>Corynebacteriaceae</taxon>
        <taxon>Corynebacterium</taxon>
    </lineage>
</organism>